<dbReference type="PANTHER" id="PTHR10334">
    <property type="entry name" value="CYSTEINE-RICH SECRETORY PROTEIN-RELATED"/>
    <property type="match status" value="1"/>
</dbReference>
<dbReference type="InterPro" id="IPR001283">
    <property type="entry name" value="CRISP-related"/>
</dbReference>
<dbReference type="FunFam" id="3.40.33.10:FF:000059">
    <property type="entry name" value="Uncharacterized protein"/>
    <property type="match status" value="1"/>
</dbReference>
<organism evidence="1 2">
    <name type="scientific">Pristionchus pacificus</name>
    <name type="common">Parasitic nematode worm</name>
    <dbReference type="NCBI Taxonomy" id="54126"/>
    <lineage>
        <taxon>Eukaryota</taxon>
        <taxon>Metazoa</taxon>
        <taxon>Ecdysozoa</taxon>
        <taxon>Nematoda</taxon>
        <taxon>Chromadorea</taxon>
        <taxon>Rhabditida</taxon>
        <taxon>Rhabditina</taxon>
        <taxon>Diplogasteromorpha</taxon>
        <taxon>Diplogasteroidea</taxon>
        <taxon>Neodiplogasteridae</taxon>
        <taxon>Pristionchus</taxon>
    </lineage>
</organism>
<dbReference type="Proteomes" id="UP000005239">
    <property type="component" value="Unassembled WGS sequence"/>
</dbReference>
<reference evidence="1" key="2">
    <citation type="submission" date="2022-06" db="UniProtKB">
        <authorList>
            <consortium name="EnsemblMetazoa"/>
        </authorList>
    </citation>
    <scope>IDENTIFICATION</scope>
    <source>
        <strain evidence="1">PS312</strain>
    </source>
</reference>
<dbReference type="InterPro" id="IPR035940">
    <property type="entry name" value="CAP_sf"/>
</dbReference>
<accession>A0A454XP37</accession>
<name>A0A454XP37_PRIPA</name>
<dbReference type="GO" id="GO:0005615">
    <property type="term" value="C:extracellular space"/>
    <property type="evidence" value="ECO:0000318"/>
    <property type="project" value="GO_Central"/>
</dbReference>
<dbReference type="OMA" id="NMSKGAN"/>
<dbReference type="AlphaFoldDB" id="A0A454XP37"/>
<dbReference type="OrthoDB" id="43654at2759"/>
<dbReference type="CDD" id="cd05380">
    <property type="entry name" value="CAP_euk"/>
    <property type="match status" value="1"/>
</dbReference>
<dbReference type="PRINTS" id="PR00837">
    <property type="entry name" value="V5TPXLIKE"/>
</dbReference>
<dbReference type="Gene3D" id="3.40.33.10">
    <property type="entry name" value="CAP"/>
    <property type="match status" value="1"/>
</dbReference>
<sequence length="254" mass="26591">MLRHFIVVFALVAAAAAAEAIGEAAAAAKPTTTTTTKPTTTTKKVATTTTARRVTTTTKKFATTTSVRRVPPTTTKPSPNMCSNGLLKTEIASILALHNKLRTDISEGKFVAKGKKMPASKKKIANLSWDCQLEKAAAAAAAGCKIAPNMSKGANVYFHNGTSVLTTTSGQIATAAGIWAGEFTKYGWPTVNYTSAVAKLGVSDATQMAWAKTRKVGCGAALCNSKKSALVVCKYKVWGNKLNMNVYPAKPASG</sequence>
<keyword evidence="2" id="KW-1185">Reference proteome</keyword>
<dbReference type="SMART" id="SM00198">
    <property type="entry name" value="SCP"/>
    <property type="match status" value="1"/>
</dbReference>
<accession>A0A8R1YI59</accession>
<proteinExistence type="predicted"/>
<protein>
    <submittedName>
        <fullName evidence="1">SCP domain-containing protein</fullName>
    </submittedName>
</protein>
<reference evidence="2" key="1">
    <citation type="journal article" date="2008" name="Nat. Genet.">
        <title>The Pristionchus pacificus genome provides a unique perspective on nematode lifestyle and parasitism.</title>
        <authorList>
            <person name="Dieterich C."/>
            <person name="Clifton S.W."/>
            <person name="Schuster L.N."/>
            <person name="Chinwalla A."/>
            <person name="Delehaunty K."/>
            <person name="Dinkelacker I."/>
            <person name="Fulton L."/>
            <person name="Fulton R."/>
            <person name="Godfrey J."/>
            <person name="Minx P."/>
            <person name="Mitreva M."/>
            <person name="Roeseler W."/>
            <person name="Tian H."/>
            <person name="Witte H."/>
            <person name="Yang S.P."/>
            <person name="Wilson R.K."/>
            <person name="Sommer R.J."/>
        </authorList>
    </citation>
    <scope>NUCLEOTIDE SEQUENCE [LARGE SCALE GENOMIC DNA]</scope>
    <source>
        <strain evidence="2">PS312</strain>
    </source>
</reference>
<dbReference type="PRINTS" id="PR00838">
    <property type="entry name" value="V5ALLERGEN"/>
</dbReference>
<dbReference type="InterPro" id="IPR014044">
    <property type="entry name" value="CAP_dom"/>
</dbReference>
<dbReference type="SUPFAM" id="SSF55797">
    <property type="entry name" value="PR-1-like"/>
    <property type="match status" value="1"/>
</dbReference>
<dbReference type="EnsemblMetazoa" id="PPA29503.1">
    <property type="protein sequence ID" value="PPA29503.1"/>
    <property type="gene ID" value="WBGene00119057"/>
</dbReference>
<dbReference type="Pfam" id="PF00188">
    <property type="entry name" value="CAP"/>
    <property type="match status" value="1"/>
</dbReference>
<evidence type="ECO:0000313" key="2">
    <source>
        <dbReference type="Proteomes" id="UP000005239"/>
    </source>
</evidence>
<evidence type="ECO:0000313" key="1">
    <source>
        <dbReference type="EnsemblMetazoa" id="PPA29503.1"/>
    </source>
</evidence>
<dbReference type="InterPro" id="IPR002413">
    <property type="entry name" value="V5_allergen-like"/>
</dbReference>
<gene>
    <name evidence="1" type="primary">WBGene00119057</name>
</gene>